<proteinExistence type="predicted"/>
<gene>
    <name evidence="2" type="ORF">M5X12_08495</name>
</gene>
<evidence type="ECO:0000313" key="3">
    <source>
        <dbReference type="Proteomes" id="UP001527181"/>
    </source>
</evidence>
<name>A0ABT4GW07_PAEAL</name>
<accession>A0ABT4GW07</accession>
<evidence type="ECO:0000313" key="2">
    <source>
        <dbReference type="EMBL" id="MCY9760614.1"/>
    </source>
</evidence>
<feature type="transmembrane region" description="Helical" evidence="1">
    <location>
        <begin position="6"/>
        <end position="25"/>
    </location>
</feature>
<dbReference type="RefSeq" id="WP_268598705.1">
    <property type="nucleotide sequence ID" value="NZ_JAMDNP010000015.1"/>
</dbReference>
<organism evidence="2 3">
    <name type="scientific">Paenibacillus alvei</name>
    <name type="common">Bacillus alvei</name>
    <dbReference type="NCBI Taxonomy" id="44250"/>
    <lineage>
        <taxon>Bacteria</taxon>
        <taxon>Bacillati</taxon>
        <taxon>Bacillota</taxon>
        <taxon>Bacilli</taxon>
        <taxon>Bacillales</taxon>
        <taxon>Paenibacillaceae</taxon>
        <taxon>Paenibacillus</taxon>
    </lineage>
</organism>
<evidence type="ECO:0000256" key="1">
    <source>
        <dbReference type="SAM" id="Phobius"/>
    </source>
</evidence>
<dbReference type="Proteomes" id="UP001527181">
    <property type="component" value="Unassembled WGS sequence"/>
</dbReference>
<protein>
    <submittedName>
        <fullName evidence="2">Uncharacterized protein</fullName>
    </submittedName>
</protein>
<keyword evidence="1" id="KW-1133">Transmembrane helix</keyword>
<sequence length="120" mass="13491">MNEVRRFLLTLFAWILFAIGGMLFLKHEMNMNENQIVPTIPKVETAKYESTSDLTQMTGEQIIGLIPAALSGEYSLVLDGILIDNTTDIDMVDLRGVPRLTYKISLTRSEDNLTMITATH</sequence>
<keyword evidence="1" id="KW-0472">Membrane</keyword>
<keyword evidence="1" id="KW-0812">Transmembrane</keyword>
<keyword evidence="3" id="KW-1185">Reference proteome</keyword>
<comment type="caution">
    <text evidence="2">The sequence shown here is derived from an EMBL/GenBank/DDBJ whole genome shotgun (WGS) entry which is preliminary data.</text>
</comment>
<reference evidence="2 3" key="1">
    <citation type="submission" date="2022-05" db="EMBL/GenBank/DDBJ databases">
        <title>Genome Sequencing of Bee-Associated Microbes.</title>
        <authorList>
            <person name="Dunlap C."/>
        </authorList>
    </citation>
    <scope>NUCLEOTIDE SEQUENCE [LARGE SCALE GENOMIC DNA]</scope>
    <source>
        <strain evidence="2 3">NRRL B-04010</strain>
    </source>
</reference>
<dbReference type="EMBL" id="JAMDNP010000015">
    <property type="protein sequence ID" value="MCY9760614.1"/>
    <property type="molecule type" value="Genomic_DNA"/>
</dbReference>